<gene>
    <name evidence="1" type="ORF">RclHR1_08500007</name>
</gene>
<comment type="caution">
    <text evidence="1">The sequence shown here is derived from an EMBL/GenBank/DDBJ whole genome shotgun (WGS) entry which is preliminary data.</text>
</comment>
<protein>
    <submittedName>
        <fullName evidence="1">Uncharacterized protein</fullName>
    </submittedName>
</protein>
<sequence>MLTLRIEIIIHHNYESYYCDIFELILQNPNFIQNIKKLEFYIDCSLGFPHSSKWTIMFYQVNFEIMVHLDKAFEQLNVLKSVHIIYCTLNDSFAQQIVNLTKPFKLKSLFIDSTLQIMSLGLLLQKSDVYLESFAGYHGSDYDLSLKRKSLELIIKYCENIKFFNLCGFDKNLISLVSNLIENIKRYLNYLTIDICHLSNGSSIILQNSSVLN</sequence>
<dbReference type="Proteomes" id="UP000247702">
    <property type="component" value="Unassembled WGS sequence"/>
</dbReference>
<organism evidence="1 2">
    <name type="scientific">Rhizophagus clarus</name>
    <dbReference type="NCBI Taxonomy" id="94130"/>
    <lineage>
        <taxon>Eukaryota</taxon>
        <taxon>Fungi</taxon>
        <taxon>Fungi incertae sedis</taxon>
        <taxon>Mucoromycota</taxon>
        <taxon>Glomeromycotina</taxon>
        <taxon>Glomeromycetes</taxon>
        <taxon>Glomerales</taxon>
        <taxon>Glomeraceae</taxon>
        <taxon>Rhizophagus</taxon>
    </lineage>
</organism>
<dbReference type="EMBL" id="BEXD01004260">
    <property type="protein sequence ID" value="GBC08962.1"/>
    <property type="molecule type" value="Genomic_DNA"/>
</dbReference>
<dbReference type="AlphaFoldDB" id="A0A2Z6SG68"/>
<accession>A0A2Z6SG68</accession>
<evidence type="ECO:0000313" key="2">
    <source>
        <dbReference type="Proteomes" id="UP000247702"/>
    </source>
</evidence>
<name>A0A2Z6SG68_9GLOM</name>
<reference evidence="1 2" key="1">
    <citation type="submission" date="2017-11" db="EMBL/GenBank/DDBJ databases">
        <title>The genome of Rhizophagus clarus HR1 reveals common genetic basis of auxotrophy among arbuscular mycorrhizal fungi.</title>
        <authorList>
            <person name="Kobayashi Y."/>
        </authorList>
    </citation>
    <scope>NUCLEOTIDE SEQUENCE [LARGE SCALE GENOMIC DNA]</scope>
    <source>
        <strain evidence="1 2">HR1</strain>
    </source>
</reference>
<proteinExistence type="predicted"/>
<keyword evidence="2" id="KW-1185">Reference proteome</keyword>
<evidence type="ECO:0000313" key="1">
    <source>
        <dbReference type="EMBL" id="GBC08962.1"/>
    </source>
</evidence>